<evidence type="ECO:0000256" key="1">
    <source>
        <dbReference type="SAM" id="MobiDB-lite"/>
    </source>
</evidence>
<dbReference type="AlphaFoldDB" id="A0AAD1VTT9"/>
<reference evidence="2" key="1">
    <citation type="submission" date="2022-03" db="EMBL/GenBank/DDBJ databases">
        <authorList>
            <person name="Alioto T."/>
            <person name="Alioto T."/>
            <person name="Gomez Garrido J."/>
        </authorList>
    </citation>
    <scope>NUCLEOTIDE SEQUENCE</scope>
</reference>
<sequence>MHISRKLDESNLLKRPSAREEDKRAWKTIHRSKPDSYKTSSDNSSSSSEDEESDADSAYSVYSEVPEHVSKSDYENVITDTAGKPLFNPDNMKNPHSADGSCSQIP</sequence>
<evidence type="ECO:0000313" key="3">
    <source>
        <dbReference type="Proteomes" id="UP001295444"/>
    </source>
</evidence>
<name>A0AAD1VTT9_PELCU</name>
<organism evidence="2 3">
    <name type="scientific">Pelobates cultripes</name>
    <name type="common">Western spadefoot toad</name>
    <dbReference type="NCBI Taxonomy" id="61616"/>
    <lineage>
        <taxon>Eukaryota</taxon>
        <taxon>Metazoa</taxon>
        <taxon>Chordata</taxon>
        <taxon>Craniata</taxon>
        <taxon>Vertebrata</taxon>
        <taxon>Euteleostomi</taxon>
        <taxon>Amphibia</taxon>
        <taxon>Batrachia</taxon>
        <taxon>Anura</taxon>
        <taxon>Pelobatoidea</taxon>
        <taxon>Pelobatidae</taxon>
        <taxon>Pelobates</taxon>
    </lineage>
</organism>
<accession>A0AAD1VTT9</accession>
<feature type="compositionally biased region" description="Low complexity" evidence="1">
    <location>
        <begin position="37"/>
        <end position="47"/>
    </location>
</feature>
<proteinExistence type="predicted"/>
<protein>
    <submittedName>
        <fullName evidence="2">Uncharacterized protein</fullName>
    </submittedName>
</protein>
<evidence type="ECO:0000313" key="2">
    <source>
        <dbReference type="EMBL" id="CAH2247250.1"/>
    </source>
</evidence>
<feature type="compositionally biased region" description="Basic and acidic residues" evidence="1">
    <location>
        <begin position="1"/>
        <end position="25"/>
    </location>
</feature>
<dbReference type="Proteomes" id="UP001295444">
    <property type="component" value="Chromosome 02"/>
</dbReference>
<feature type="region of interest" description="Disordered" evidence="1">
    <location>
        <begin position="1"/>
        <end position="106"/>
    </location>
</feature>
<gene>
    <name evidence="2" type="ORF">PECUL_23A048329</name>
</gene>
<keyword evidence="3" id="KW-1185">Reference proteome</keyword>
<dbReference type="EMBL" id="OW240913">
    <property type="protein sequence ID" value="CAH2247250.1"/>
    <property type="molecule type" value="Genomic_DNA"/>
</dbReference>
<feature type="compositionally biased region" description="Basic and acidic residues" evidence="1">
    <location>
        <begin position="65"/>
        <end position="74"/>
    </location>
</feature>